<feature type="binding site" evidence="4">
    <location>
        <position position="80"/>
    </location>
    <ligand>
        <name>Fe cation</name>
        <dbReference type="ChEBI" id="CHEBI:24875"/>
        <label>2</label>
    </ligand>
</feature>
<dbReference type="AlphaFoldDB" id="A0A1S6QD10"/>
<dbReference type="PROSITE" id="PS00550">
    <property type="entry name" value="HEMERYTHRINS"/>
    <property type="match status" value="1"/>
</dbReference>
<evidence type="ECO:0000313" key="6">
    <source>
        <dbReference type="EMBL" id="AQV13678.1"/>
    </source>
</evidence>
<keyword evidence="2 4" id="KW-0479">Metal-binding</keyword>
<sequence length="121" mass="13922">MSDFKIPEPYIWDESFRVFYDNLDEEHKNLFKGIFNVAGDRGSQTNYDSLLKVVKHHFADEEGMMSKANYGGFAGHKAAHDDFVDKLSGLKTPLSDGDVNYAKEWLVNHIKGIDFKYKKQL</sequence>
<feature type="binding site" evidence="4">
    <location>
        <position position="114"/>
    </location>
    <ligand>
        <name>Fe cation</name>
        <dbReference type="ChEBI" id="CHEBI:24875"/>
        <label>1</label>
    </ligand>
</feature>
<evidence type="ECO:0000256" key="1">
    <source>
        <dbReference type="ARBA" id="ARBA00010587"/>
    </source>
</evidence>
<comment type="similarity">
    <text evidence="1">Belongs to the hemerythrin family.</text>
</comment>
<feature type="domain" description="Hemerythrin-like" evidence="5">
    <location>
        <begin position="19"/>
        <end position="120"/>
    </location>
</feature>
<feature type="binding site" evidence="4">
    <location>
        <position position="27"/>
    </location>
    <ligand>
        <name>Fe cation</name>
        <dbReference type="ChEBI" id="CHEBI:24875"/>
        <label>1</label>
    </ligand>
</feature>
<dbReference type="GO" id="GO:0005506">
    <property type="term" value="F:iron ion binding"/>
    <property type="evidence" value="ECO:0007669"/>
    <property type="project" value="InterPro"/>
</dbReference>
<dbReference type="Pfam" id="PF01814">
    <property type="entry name" value="Hemerythrin"/>
    <property type="match status" value="1"/>
</dbReference>
<dbReference type="Gene3D" id="1.20.120.50">
    <property type="entry name" value="Hemerythrin-like"/>
    <property type="match status" value="1"/>
</dbReference>
<evidence type="ECO:0000256" key="3">
    <source>
        <dbReference type="ARBA" id="ARBA00023004"/>
    </source>
</evidence>
<feature type="binding site" evidence="4">
    <location>
        <position position="76"/>
    </location>
    <ligand>
        <name>Fe cation</name>
        <dbReference type="ChEBI" id="CHEBI:24875"/>
        <label>2</label>
    </ligand>
</feature>
<dbReference type="InterPro" id="IPR035938">
    <property type="entry name" value="Hemerythrin-like_sf"/>
</dbReference>
<feature type="binding site" evidence="4">
    <location>
        <position position="57"/>
    </location>
    <ligand>
        <name>Fe cation</name>
        <dbReference type="ChEBI" id="CHEBI:24875"/>
        <label>1</label>
    </ligand>
</feature>
<evidence type="ECO:0000259" key="5">
    <source>
        <dbReference type="Pfam" id="PF01814"/>
    </source>
</evidence>
<dbReference type="InterPro" id="IPR002063">
    <property type="entry name" value="Haemerythrin"/>
</dbReference>
<evidence type="ECO:0000256" key="4">
    <source>
        <dbReference type="PIRSR" id="PIRSR002033-1"/>
    </source>
</evidence>
<dbReference type="NCBIfam" id="TIGR02481">
    <property type="entry name" value="hemeryth_dom"/>
    <property type="match status" value="1"/>
</dbReference>
<dbReference type="InterPro" id="IPR012827">
    <property type="entry name" value="Hemerythrin_metal-bd"/>
</dbReference>
<reference evidence="6" key="1">
    <citation type="submission" date="2016-10" db="EMBL/GenBank/DDBJ databases">
        <title>Discovery and evolution of novel hemerythrin genes in annelid worms.</title>
        <authorList>
            <person name="Costa-Paiva E.M."/>
            <person name="Whelan N.V."/>
            <person name="Waits D.S."/>
            <person name="Santos S."/>
            <person name="Schrago C.G."/>
            <person name="Halanych K.M."/>
        </authorList>
    </citation>
    <scope>NUCLEOTIDE SEQUENCE</scope>
</reference>
<dbReference type="SUPFAM" id="SSF47188">
    <property type="entry name" value="Hemerythrin-like"/>
    <property type="match status" value="1"/>
</dbReference>
<dbReference type="PANTHER" id="PTHR37164">
    <property type="entry name" value="BACTERIOHEMERYTHRIN"/>
    <property type="match status" value="1"/>
</dbReference>
<name>A0A1S6QD10_9ANNE</name>
<dbReference type="CDD" id="cd12107">
    <property type="entry name" value="Hemerythrin"/>
    <property type="match status" value="1"/>
</dbReference>
<feature type="binding site" evidence="4">
    <location>
        <position position="109"/>
    </location>
    <ligand>
        <name>Fe cation</name>
        <dbReference type="ChEBI" id="CHEBI:24875"/>
        <label>2</label>
    </ligand>
</feature>
<dbReference type="PRINTS" id="PR00186">
    <property type="entry name" value="HEMERYTHRIN"/>
</dbReference>
<dbReference type="InterPro" id="IPR016131">
    <property type="entry name" value="Haemerythrin_Fe_BS"/>
</dbReference>
<organism evidence="6">
    <name type="scientific">Magelona berkeleyi</name>
    <dbReference type="NCBI Taxonomy" id="1490213"/>
    <lineage>
        <taxon>Eukaryota</taxon>
        <taxon>Metazoa</taxon>
        <taxon>Spiralia</taxon>
        <taxon>Lophotrochozoa</taxon>
        <taxon>Annelida</taxon>
        <taxon>Polychaeta</taxon>
        <taxon>Sedentaria</taxon>
        <taxon>Canalipalpata</taxon>
        <taxon>Spionida</taxon>
        <taxon>Magelonidae</taxon>
        <taxon>Magelona</taxon>
    </lineage>
</organism>
<dbReference type="PANTHER" id="PTHR37164:SF1">
    <property type="entry name" value="BACTERIOHEMERYTHRIN"/>
    <property type="match status" value="1"/>
</dbReference>
<dbReference type="InterPro" id="IPR012312">
    <property type="entry name" value="Hemerythrin-like"/>
</dbReference>
<protein>
    <submittedName>
        <fullName evidence="6">Hemerythrin</fullName>
    </submittedName>
</protein>
<feature type="binding site" evidence="4">
    <location>
        <position position="61"/>
    </location>
    <ligand>
        <name>Fe cation</name>
        <dbReference type="ChEBI" id="CHEBI:24875"/>
        <label>2</label>
    </ligand>
</feature>
<accession>A0A1S6QD10</accession>
<feature type="binding site" evidence="4">
    <location>
        <position position="61"/>
    </location>
    <ligand>
        <name>Fe cation</name>
        <dbReference type="ChEBI" id="CHEBI:24875"/>
        <label>1</label>
    </ligand>
</feature>
<dbReference type="PIRSF" id="PIRSF002033">
    <property type="entry name" value="Hemerythrin"/>
    <property type="match status" value="1"/>
</dbReference>
<dbReference type="InterPro" id="IPR050669">
    <property type="entry name" value="Hemerythrin"/>
</dbReference>
<dbReference type="EMBL" id="KY007380">
    <property type="protein sequence ID" value="AQV13678.1"/>
    <property type="molecule type" value="mRNA"/>
</dbReference>
<evidence type="ECO:0000256" key="2">
    <source>
        <dbReference type="ARBA" id="ARBA00022723"/>
    </source>
</evidence>
<dbReference type="NCBIfam" id="TIGR00058">
    <property type="entry name" value="Hemerythrin"/>
    <property type="match status" value="1"/>
</dbReference>
<keyword evidence="3 4" id="KW-0408">Iron</keyword>
<feature type="binding site" evidence="4">
    <location>
        <position position="114"/>
    </location>
    <ligand>
        <name>Fe cation</name>
        <dbReference type="ChEBI" id="CHEBI:24875"/>
        <label>2</label>
    </ligand>
</feature>
<proteinExistence type="evidence at transcript level"/>